<evidence type="ECO:0000259" key="3">
    <source>
        <dbReference type="Pfam" id="PF07687"/>
    </source>
</evidence>
<dbReference type="InterPro" id="IPR011650">
    <property type="entry name" value="Peptidase_M20_dimer"/>
</dbReference>
<dbReference type="SUPFAM" id="SSF55031">
    <property type="entry name" value="Bacterial exopeptidase dimerisation domain"/>
    <property type="match status" value="1"/>
</dbReference>
<proteinExistence type="predicted"/>
<dbReference type="OrthoDB" id="9777385at2"/>
<dbReference type="PANTHER" id="PTHR11014:SF169">
    <property type="entry name" value="CLAN MH, FAMILY M20, PEPTIDASE T-LIKE METALLOPEPTIDASE"/>
    <property type="match status" value="1"/>
</dbReference>
<keyword evidence="2" id="KW-0479">Metal-binding</keyword>
<dbReference type="InterPro" id="IPR036264">
    <property type="entry name" value="Bact_exopeptidase_dim_dom"/>
</dbReference>
<keyword evidence="5" id="KW-1185">Reference proteome</keyword>
<comment type="cofactor">
    <cofactor evidence="2">
        <name>Mn(2+)</name>
        <dbReference type="ChEBI" id="CHEBI:29035"/>
    </cofactor>
    <text evidence="2">The Mn(2+) ion enhances activity.</text>
</comment>
<dbReference type="EMBL" id="FORA01000001">
    <property type="protein sequence ID" value="SFI41290.1"/>
    <property type="molecule type" value="Genomic_DNA"/>
</dbReference>
<evidence type="ECO:0000313" key="4">
    <source>
        <dbReference type="EMBL" id="SFI41290.1"/>
    </source>
</evidence>
<dbReference type="InterPro" id="IPR017439">
    <property type="entry name" value="Amidohydrolase"/>
</dbReference>
<feature type="binding site" evidence="2">
    <location>
        <position position="356"/>
    </location>
    <ligand>
        <name>Mn(2+)</name>
        <dbReference type="ChEBI" id="CHEBI:29035"/>
        <label>2</label>
    </ligand>
</feature>
<dbReference type="STRING" id="390807.SAMN04488095_0766"/>
<feature type="binding site" evidence="2">
    <location>
        <position position="137"/>
    </location>
    <ligand>
        <name>Mn(2+)</name>
        <dbReference type="ChEBI" id="CHEBI:29035"/>
        <label>2</label>
    </ligand>
</feature>
<accession>A0A1I3I0B6</accession>
<feature type="binding site" evidence="2">
    <location>
        <position position="104"/>
    </location>
    <ligand>
        <name>Mn(2+)</name>
        <dbReference type="ChEBI" id="CHEBI:29035"/>
        <label>2</label>
    </ligand>
</feature>
<reference evidence="4 5" key="1">
    <citation type="submission" date="2016-10" db="EMBL/GenBank/DDBJ databases">
        <authorList>
            <person name="de Groot N.N."/>
        </authorList>
    </citation>
    <scope>NUCLEOTIDE SEQUENCE [LARGE SCALE GENOMIC DNA]</scope>
    <source>
        <strain evidence="4 5">DSM 19073</strain>
    </source>
</reference>
<protein>
    <submittedName>
        <fullName evidence="4">Amidohydrolase</fullName>
    </submittedName>
</protein>
<dbReference type="Gene3D" id="3.30.70.360">
    <property type="match status" value="1"/>
</dbReference>
<dbReference type="Proteomes" id="UP000199110">
    <property type="component" value="Unassembled WGS sequence"/>
</dbReference>
<feature type="binding site" evidence="2">
    <location>
        <position position="102"/>
    </location>
    <ligand>
        <name>Mn(2+)</name>
        <dbReference type="ChEBI" id="CHEBI:29035"/>
        <label>2</label>
    </ligand>
</feature>
<evidence type="ECO:0000256" key="1">
    <source>
        <dbReference type="ARBA" id="ARBA00022801"/>
    </source>
</evidence>
<gene>
    <name evidence="4" type="ORF">SAMN04488095_0766</name>
</gene>
<dbReference type="GO" id="GO:0016787">
    <property type="term" value="F:hydrolase activity"/>
    <property type="evidence" value="ECO:0007669"/>
    <property type="project" value="UniProtKB-KW"/>
</dbReference>
<organism evidence="4 5">
    <name type="scientific">Jannaschia pohangensis</name>
    <dbReference type="NCBI Taxonomy" id="390807"/>
    <lineage>
        <taxon>Bacteria</taxon>
        <taxon>Pseudomonadati</taxon>
        <taxon>Pseudomonadota</taxon>
        <taxon>Alphaproteobacteria</taxon>
        <taxon>Rhodobacterales</taxon>
        <taxon>Roseobacteraceae</taxon>
        <taxon>Jannaschia</taxon>
    </lineage>
</organism>
<dbReference type="Gene3D" id="3.40.630.10">
    <property type="entry name" value="Zn peptidases"/>
    <property type="match status" value="1"/>
</dbReference>
<name>A0A1I3I0B6_9RHOB</name>
<sequence length="395" mass="40547">MTQDHLTPDDLAALIALRRDLHRHPELSGQEGRTAARIAALLSDLGADDLVTGLGGHGVAGVFAGARPGPTVLLRCELDALPIAETGTPDWVSTVPGTAHLCGHDGHMVTMLAVARMLSRARPARGRVVCMFQPAEEDGTGAIAVCADPAYGALTPDWAFALHNEPDLPRGTAHVPVGLASAPSVGLRLDLTGTEAHACAPETGLSPAAAMARLMAELPALSGGRFPMADYRLVTLCHARLGDAAFGIAPGRAEVLVTARTTSDASLAELVATIRALAERVAHDAGLALAITEHDAFLAGVNHPDAARILHSAASAAGIATQTGVPLRASEDFGRFGHDCPAAMLLLGAGPGPALHNPDYDFDDALIAPGAALLISAARAALTQGQSHEDRALTD</sequence>
<dbReference type="RefSeq" id="WP_092777265.1">
    <property type="nucleotide sequence ID" value="NZ_FORA01000001.1"/>
</dbReference>
<keyword evidence="2" id="KW-0464">Manganese</keyword>
<dbReference type="Pfam" id="PF01546">
    <property type="entry name" value="Peptidase_M20"/>
    <property type="match status" value="1"/>
</dbReference>
<evidence type="ECO:0000256" key="2">
    <source>
        <dbReference type="PIRSR" id="PIRSR005962-1"/>
    </source>
</evidence>
<dbReference type="PIRSF" id="PIRSF005962">
    <property type="entry name" value="Pept_M20D_amidohydro"/>
    <property type="match status" value="1"/>
</dbReference>
<dbReference type="Pfam" id="PF07687">
    <property type="entry name" value="M20_dimer"/>
    <property type="match status" value="1"/>
</dbReference>
<feature type="domain" description="Peptidase M20 dimerisation" evidence="3">
    <location>
        <begin position="185"/>
        <end position="282"/>
    </location>
</feature>
<dbReference type="AlphaFoldDB" id="A0A1I3I0B6"/>
<feature type="binding site" evidence="2">
    <location>
        <position position="163"/>
    </location>
    <ligand>
        <name>Mn(2+)</name>
        <dbReference type="ChEBI" id="CHEBI:29035"/>
        <label>2</label>
    </ligand>
</feature>
<dbReference type="NCBIfam" id="TIGR01891">
    <property type="entry name" value="amidohydrolases"/>
    <property type="match status" value="1"/>
</dbReference>
<dbReference type="GO" id="GO:0046872">
    <property type="term" value="F:metal ion binding"/>
    <property type="evidence" value="ECO:0007669"/>
    <property type="project" value="UniProtKB-KW"/>
</dbReference>
<dbReference type="InterPro" id="IPR002933">
    <property type="entry name" value="Peptidase_M20"/>
</dbReference>
<dbReference type="PANTHER" id="PTHR11014">
    <property type="entry name" value="PEPTIDASE M20 FAMILY MEMBER"/>
    <property type="match status" value="1"/>
</dbReference>
<evidence type="ECO:0000313" key="5">
    <source>
        <dbReference type="Proteomes" id="UP000199110"/>
    </source>
</evidence>
<dbReference type="SUPFAM" id="SSF53187">
    <property type="entry name" value="Zn-dependent exopeptidases"/>
    <property type="match status" value="1"/>
</dbReference>
<keyword evidence="1 4" id="KW-0378">Hydrolase</keyword>